<name>A0A160TWT7_9ZZZZ</name>
<dbReference type="Pfam" id="PF08240">
    <property type="entry name" value="ADH_N"/>
    <property type="match status" value="1"/>
</dbReference>
<dbReference type="PANTHER" id="PTHR43677:SF1">
    <property type="entry name" value="ACRYLYL-COA REDUCTASE ACUI-RELATED"/>
    <property type="match status" value="1"/>
</dbReference>
<feature type="domain" description="Enoyl reductase (ER)" evidence="1">
    <location>
        <begin position="17"/>
        <end position="325"/>
    </location>
</feature>
<dbReference type="GO" id="GO:0004022">
    <property type="term" value="F:alcohol dehydrogenase (NAD+) activity"/>
    <property type="evidence" value="ECO:0007669"/>
    <property type="project" value="UniProtKB-EC"/>
</dbReference>
<dbReference type="EMBL" id="CZRL01000135">
    <property type="protein sequence ID" value="CUS55338.1"/>
    <property type="molecule type" value="Genomic_DNA"/>
</dbReference>
<dbReference type="SMART" id="SM00829">
    <property type="entry name" value="PKS_ER"/>
    <property type="match status" value="1"/>
</dbReference>
<dbReference type="InterPro" id="IPR013154">
    <property type="entry name" value="ADH-like_N"/>
</dbReference>
<dbReference type="AlphaFoldDB" id="A0A160TWT7"/>
<keyword evidence="2" id="KW-0560">Oxidoreductase</keyword>
<dbReference type="PANTHER" id="PTHR43677">
    <property type="entry name" value="SHORT-CHAIN DEHYDROGENASE/REDUCTASE"/>
    <property type="match status" value="1"/>
</dbReference>
<reference evidence="2" key="1">
    <citation type="submission" date="2015-10" db="EMBL/GenBank/DDBJ databases">
        <authorList>
            <person name="Gilbert D.G."/>
        </authorList>
    </citation>
    <scope>NUCLEOTIDE SEQUENCE</scope>
</reference>
<gene>
    <name evidence="2" type="ORF">MGWOODY_XGa1562</name>
</gene>
<accession>A0A160TWT7</accession>
<dbReference type="InterPro" id="IPR014188">
    <property type="entry name" value="Acrylyl-CoA_reductase_AcuI"/>
</dbReference>
<organism evidence="2">
    <name type="scientific">hydrothermal vent metagenome</name>
    <dbReference type="NCBI Taxonomy" id="652676"/>
    <lineage>
        <taxon>unclassified sequences</taxon>
        <taxon>metagenomes</taxon>
        <taxon>ecological metagenomes</taxon>
    </lineage>
</organism>
<protein>
    <submittedName>
        <fullName evidence="2">Alcohol dehydrogenase</fullName>
        <ecNumber evidence="2">1.1.1.1</ecNumber>
    </submittedName>
</protein>
<dbReference type="InterPro" id="IPR013149">
    <property type="entry name" value="ADH-like_C"/>
</dbReference>
<dbReference type="InterPro" id="IPR011032">
    <property type="entry name" value="GroES-like_sf"/>
</dbReference>
<dbReference type="EC" id="1.1.1.1" evidence="2"/>
<sequence>MPFEAFRIHQQGKDVRAGFEQLEVDDLTEGDVVIKVHYSDINYKDALAATGTARILRVDSLNGGIDLAGVVTYSESDRFSVGDQVLVCGALLSETVDGGYSEYARISSDSIVPLPKGLTLHESMALGTAGFTAALAMIRLEENGQNPANGPMIVTGATGGVGSIAIEMLASKGYDVVAMTGKSDQHDYLRELGASDFVDRGSLNMGSRPLEKALWGGAIDNVGGAVLGWLTRTVRSWGSIASIGNAGGVKLETTVFPLILRGVSLLGINSIEMSNELRDRAWSRLATDLKPAHLDMIAGRTIDFDRLPEAFGAYIDGSVTGRTVVRIGD</sequence>
<dbReference type="InterPro" id="IPR036291">
    <property type="entry name" value="NAD(P)-bd_dom_sf"/>
</dbReference>
<dbReference type="InterPro" id="IPR020843">
    <property type="entry name" value="ER"/>
</dbReference>
<dbReference type="SUPFAM" id="SSF50129">
    <property type="entry name" value="GroES-like"/>
    <property type="match status" value="1"/>
</dbReference>
<dbReference type="Pfam" id="PF00107">
    <property type="entry name" value="ADH_zinc_N"/>
    <property type="match status" value="1"/>
</dbReference>
<dbReference type="SUPFAM" id="SSF51735">
    <property type="entry name" value="NAD(P)-binding Rossmann-fold domains"/>
    <property type="match status" value="1"/>
</dbReference>
<proteinExistence type="predicted"/>
<evidence type="ECO:0000313" key="2">
    <source>
        <dbReference type="EMBL" id="CUS55338.1"/>
    </source>
</evidence>
<dbReference type="Gene3D" id="3.90.180.10">
    <property type="entry name" value="Medium-chain alcohol dehydrogenases, catalytic domain"/>
    <property type="match status" value="1"/>
</dbReference>
<dbReference type="Gene3D" id="3.40.50.720">
    <property type="entry name" value="NAD(P)-binding Rossmann-like Domain"/>
    <property type="match status" value="1"/>
</dbReference>
<dbReference type="GO" id="GO:0043957">
    <property type="term" value="F:acryloyl-CoA reductase (NADPH) activity"/>
    <property type="evidence" value="ECO:0007669"/>
    <property type="project" value="TreeGrafter"/>
</dbReference>
<evidence type="ECO:0000259" key="1">
    <source>
        <dbReference type="SMART" id="SM00829"/>
    </source>
</evidence>
<dbReference type="CDD" id="cd05280">
    <property type="entry name" value="MDR_yhdh_yhfp"/>
    <property type="match status" value="1"/>
</dbReference>
<dbReference type="InterPro" id="IPR051397">
    <property type="entry name" value="Zn-ADH-like_protein"/>
</dbReference>
<dbReference type="NCBIfam" id="TIGR02823">
    <property type="entry name" value="oxido_YhdH"/>
    <property type="match status" value="1"/>
</dbReference>